<proteinExistence type="inferred from homology"/>
<feature type="transmembrane region" description="Helical" evidence="7">
    <location>
        <begin position="249"/>
        <end position="267"/>
    </location>
</feature>
<keyword evidence="6 7" id="KW-0472">Membrane</keyword>
<evidence type="ECO:0000259" key="11">
    <source>
        <dbReference type="Pfam" id="PF21088"/>
    </source>
</evidence>
<dbReference type="Proteomes" id="UP001157134">
    <property type="component" value="Unassembled WGS sequence"/>
</dbReference>
<dbReference type="RefSeq" id="WP_284295702.1">
    <property type="nucleotide sequence ID" value="NZ_BSSV01000001.1"/>
</dbReference>
<feature type="domain" description="Mechanosensitive ion channel transmembrane helices 2/3" evidence="11">
    <location>
        <begin position="326"/>
        <end position="367"/>
    </location>
</feature>
<dbReference type="InterPro" id="IPR049142">
    <property type="entry name" value="MS_channel_1st"/>
</dbReference>
<gene>
    <name evidence="12" type="ORF">tloyanaT_04100</name>
</gene>
<feature type="domain" description="Mechanosensitive ion channel MscS" evidence="9">
    <location>
        <begin position="369"/>
        <end position="434"/>
    </location>
</feature>
<feature type="transmembrane region" description="Helical" evidence="7">
    <location>
        <begin position="346"/>
        <end position="366"/>
    </location>
</feature>
<comment type="caution">
    <text evidence="12">The sequence shown here is derived from an EMBL/GenBank/DDBJ whole genome shotgun (WGS) entry which is preliminary data.</text>
</comment>
<evidence type="ECO:0000256" key="3">
    <source>
        <dbReference type="ARBA" id="ARBA00022475"/>
    </source>
</evidence>
<keyword evidence="8" id="KW-0732">Signal</keyword>
<keyword evidence="5 7" id="KW-1133">Transmembrane helix</keyword>
<feature type="transmembrane region" description="Helical" evidence="7">
    <location>
        <begin position="273"/>
        <end position="295"/>
    </location>
</feature>
<dbReference type="PANTHER" id="PTHR30566:SF5">
    <property type="entry name" value="MECHANOSENSITIVE ION CHANNEL PROTEIN 1, MITOCHONDRIAL-RELATED"/>
    <property type="match status" value="1"/>
</dbReference>
<comment type="similarity">
    <text evidence="2">Belongs to the MscS (TC 1.A.23) family.</text>
</comment>
<evidence type="ECO:0000256" key="4">
    <source>
        <dbReference type="ARBA" id="ARBA00022692"/>
    </source>
</evidence>
<dbReference type="EMBL" id="BSSV01000001">
    <property type="protein sequence ID" value="GLX84158.1"/>
    <property type="molecule type" value="Genomic_DNA"/>
</dbReference>
<protein>
    <recommendedName>
        <fullName evidence="14">Mechanosensitive ion channel family protein</fullName>
    </recommendedName>
</protein>
<reference evidence="12 13" key="1">
    <citation type="submission" date="2023-03" db="EMBL/GenBank/DDBJ databases">
        <title>Thalassotalea loyana LMG 22536T draft genome sequence.</title>
        <authorList>
            <person name="Sawabe T."/>
        </authorList>
    </citation>
    <scope>NUCLEOTIDE SEQUENCE [LARGE SCALE GENOMIC DNA]</scope>
    <source>
        <strain evidence="12 13">LMG 22536</strain>
    </source>
</reference>
<evidence type="ECO:0000256" key="6">
    <source>
        <dbReference type="ARBA" id="ARBA00023136"/>
    </source>
</evidence>
<feature type="chain" id="PRO_5047322414" description="Mechanosensitive ion channel family protein" evidence="8">
    <location>
        <begin position="23"/>
        <end position="539"/>
    </location>
</feature>
<accession>A0ABQ6H7Q1</accession>
<dbReference type="InterPro" id="IPR049278">
    <property type="entry name" value="MS_channel_C"/>
</dbReference>
<evidence type="ECO:0000259" key="9">
    <source>
        <dbReference type="Pfam" id="PF00924"/>
    </source>
</evidence>
<feature type="domain" description="Mechanosensitive ion channel MscS C-terminal" evidence="10">
    <location>
        <begin position="451"/>
        <end position="525"/>
    </location>
</feature>
<evidence type="ECO:0000313" key="13">
    <source>
        <dbReference type="Proteomes" id="UP001157134"/>
    </source>
</evidence>
<dbReference type="Gene3D" id="2.30.30.60">
    <property type="match status" value="1"/>
</dbReference>
<dbReference type="PANTHER" id="PTHR30566">
    <property type="entry name" value="YNAI-RELATED MECHANOSENSITIVE ION CHANNEL"/>
    <property type="match status" value="1"/>
</dbReference>
<evidence type="ECO:0000256" key="7">
    <source>
        <dbReference type="SAM" id="Phobius"/>
    </source>
</evidence>
<feature type="transmembrane region" description="Helical" evidence="7">
    <location>
        <begin position="207"/>
        <end position="229"/>
    </location>
</feature>
<dbReference type="InterPro" id="IPR023408">
    <property type="entry name" value="MscS_beta-dom_sf"/>
</dbReference>
<evidence type="ECO:0000313" key="12">
    <source>
        <dbReference type="EMBL" id="GLX84158.1"/>
    </source>
</evidence>
<evidence type="ECO:0000259" key="10">
    <source>
        <dbReference type="Pfam" id="PF21082"/>
    </source>
</evidence>
<keyword evidence="13" id="KW-1185">Reference proteome</keyword>
<dbReference type="InterPro" id="IPR006685">
    <property type="entry name" value="MscS_channel_2nd"/>
</dbReference>
<dbReference type="Pfam" id="PF21082">
    <property type="entry name" value="MS_channel_3rd"/>
    <property type="match status" value="1"/>
</dbReference>
<dbReference type="Pfam" id="PF00924">
    <property type="entry name" value="MS_channel_2nd"/>
    <property type="match status" value="1"/>
</dbReference>
<dbReference type="Pfam" id="PF21088">
    <property type="entry name" value="MS_channel_1st"/>
    <property type="match status" value="1"/>
</dbReference>
<keyword evidence="3" id="KW-1003">Cell membrane</keyword>
<dbReference type="Gene3D" id="1.10.287.1260">
    <property type="match status" value="1"/>
</dbReference>
<evidence type="ECO:0000256" key="1">
    <source>
        <dbReference type="ARBA" id="ARBA00004651"/>
    </source>
</evidence>
<evidence type="ECO:0008006" key="14">
    <source>
        <dbReference type="Google" id="ProtNLM"/>
    </source>
</evidence>
<feature type="transmembrane region" description="Helical" evidence="7">
    <location>
        <begin position="316"/>
        <end position="340"/>
    </location>
</feature>
<dbReference type="InterPro" id="IPR010920">
    <property type="entry name" value="LSM_dom_sf"/>
</dbReference>
<dbReference type="SUPFAM" id="SSF82861">
    <property type="entry name" value="Mechanosensitive channel protein MscS (YggB), transmembrane region"/>
    <property type="match status" value="1"/>
</dbReference>
<keyword evidence="4 7" id="KW-0812">Transmembrane</keyword>
<comment type="subcellular location">
    <subcellularLocation>
        <location evidence="1">Cell membrane</location>
        <topology evidence="1">Multi-pass membrane protein</topology>
    </subcellularLocation>
</comment>
<evidence type="ECO:0000256" key="8">
    <source>
        <dbReference type="SAM" id="SignalP"/>
    </source>
</evidence>
<dbReference type="SUPFAM" id="SSF50182">
    <property type="entry name" value="Sm-like ribonucleoproteins"/>
    <property type="match status" value="1"/>
</dbReference>
<dbReference type="InterPro" id="IPR011014">
    <property type="entry name" value="MscS_channel_TM-2"/>
</dbReference>
<sequence length="539" mass="60769">MLFARQFVLFLFFLLLVLPTSANEQNDVSVKALLTKPETSQKAENLSLDDDFVLDPYQRGQPQSAMAGFMSALEGYDYERATQYMDFRNLSPETRAIAPQELAKMLHVVLRRTIWIDTGAISDEPLGNLQDGLPSYRELIGVIDTPSGDIRLYLQRIPREEDRVRIWKISNATVEKIPYLSQQYAYSNVGEWLSEHTPPHDLLGVELWQWLYFSAALVFYYAIAFVITWLAGKLVQRFRPQTHSEFYRFLRGPVTILLTIEFSRVFVEKSNVTLAVQAIMDGATLLVFAWIWLFVRLIDLLNIKLSERFLAQDKPLAIYLLRPASTVTKILVVIVGILLWFENLGFSATTLLAGLGIGGLAIALAAQKTVENIIGAITLYTSAPVKVGHVCRFGQTFGVVEEIGLRATRVRTLNRTVIHIANAQFIDLQLENISEREAIIYRPQITINPTASSLQMEAILADIKQLLTEHTRVAETPLRAVLKGFSLHGLELDVLAKVETTDYEDYLAIVNQLNLDMMAIISQHDCQLATSPLAYTDNS</sequence>
<name>A0ABQ6H7Q1_9GAMM</name>
<evidence type="ECO:0000256" key="2">
    <source>
        <dbReference type="ARBA" id="ARBA00008017"/>
    </source>
</evidence>
<organism evidence="12 13">
    <name type="scientific">Thalassotalea loyana</name>
    <dbReference type="NCBI Taxonomy" id="280483"/>
    <lineage>
        <taxon>Bacteria</taxon>
        <taxon>Pseudomonadati</taxon>
        <taxon>Pseudomonadota</taxon>
        <taxon>Gammaproteobacteria</taxon>
        <taxon>Alteromonadales</taxon>
        <taxon>Colwelliaceae</taxon>
        <taxon>Thalassotalea</taxon>
    </lineage>
</organism>
<feature type="signal peptide" evidence="8">
    <location>
        <begin position="1"/>
        <end position="22"/>
    </location>
</feature>
<evidence type="ECO:0000256" key="5">
    <source>
        <dbReference type="ARBA" id="ARBA00022989"/>
    </source>
</evidence>